<reference evidence="7" key="1">
    <citation type="submission" date="2019-09" db="EMBL/GenBank/DDBJ databases">
        <authorList>
            <person name="Chandra G."/>
            <person name="Truman W A."/>
        </authorList>
    </citation>
    <scope>NUCLEOTIDE SEQUENCE</scope>
    <source>
        <strain evidence="7">PS683</strain>
    </source>
</reference>
<name>A0A5E6QCQ7_PSEFL</name>
<evidence type="ECO:0000256" key="4">
    <source>
        <dbReference type="ARBA" id="ARBA00022692"/>
    </source>
</evidence>
<dbReference type="KEGG" id="pfx:A7318_18145"/>
<evidence type="ECO:0000256" key="6">
    <source>
        <dbReference type="ARBA" id="ARBA00023136"/>
    </source>
</evidence>
<protein>
    <submittedName>
        <fullName evidence="7">Enterobactin exporter EntS</fullName>
    </submittedName>
</protein>
<organism evidence="7">
    <name type="scientific">Pseudomonas fluorescens</name>
    <dbReference type="NCBI Taxonomy" id="294"/>
    <lineage>
        <taxon>Bacteria</taxon>
        <taxon>Pseudomonadati</taxon>
        <taxon>Pseudomonadota</taxon>
        <taxon>Gammaproteobacteria</taxon>
        <taxon>Pseudomonadales</taxon>
        <taxon>Pseudomonadaceae</taxon>
        <taxon>Pseudomonas</taxon>
    </lineage>
</organism>
<comment type="subcellular location">
    <subcellularLocation>
        <location evidence="1">Cell membrane</location>
        <topology evidence="1">Multi-pass membrane protein</topology>
    </subcellularLocation>
</comment>
<evidence type="ECO:0000256" key="1">
    <source>
        <dbReference type="ARBA" id="ARBA00004651"/>
    </source>
</evidence>
<dbReference type="PANTHER" id="PTHR23513">
    <property type="entry name" value="INTEGRAL MEMBRANE EFFLUX PROTEIN-RELATED"/>
    <property type="match status" value="1"/>
</dbReference>
<evidence type="ECO:0000256" key="2">
    <source>
        <dbReference type="ARBA" id="ARBA00022448"/>
    </source>
</evidence>
<dbReference type="SUPFAM" id="SSF103473">
    <property type="entry name" value="MFS general substrate transporter"/>
    <property type="match status" value="1"/>
</dbReference>
<dbReference type="InterPro" id="IPR036259">
    <property type="entry name" value="MFS_trans_sf"/>
</dbReference>
<keyword evidence="2" id="KW-0813">Transport</keyword>
<evidence type="ECO:0000256" key="5">
    <source>
        <dbReference type="ARBA" id="ARBA00022989"/>
    </source>
</evidence>
<dbReference type="InterPro" id="IPR020846">
    <property type="entry name" value="MFS_dom"/>
</dbReference>
<dbReference type="AlphaFoldDB" id="A0A5E6QCQ7"/>
<evidence type="ECO:0000313" key="7">
    <source>
        <dbReference type="EMBL" id="VVM12658.1"/>
    </source>
</evidence>
<dbReference type="GO" id="GO:0022857">
    <property type="term" value="F:transmembrane transporter activity"/>
    <property type="evidence" value="ECO:0007669"/>
    <property type="project" value="InterPro"/>
</dbReference>
<dbReference type="Gene3D" id="1.20.1250.20">
    <property type="entry name" value="MFS general substrate transporter like domains"/>
    <property type="match status" value="1"/>
</dbReference>
<keyword evidence="3" id="KW-1003">Cell membrane</keyword>
<dbReference type="GO" id="GO:0005886">
    <property type="term" value="C:plasma membrane"/>
    <property type="evidence" value="ECO:0007669"/>
    <property type="project" value="UniProtKB-SubCell"/>
</dbReference>
<dbReference type="InterPro" id="IPR010290">
    <property type="entry name" value="TM_effector"/>
</dbReference>
<keyword evidence="5" id="KW-1133">Transmembrane helix</keyword>
<keyword evidence="4" id="KW-0812">Transmembrane</keyword>
<accession>A0A5E6QCQ7</accession>
<dbReference type="Pfam" id="PF05977">
    <property type="entry name" value="MFS_3"/>
    <property type="match status" value="1"/>
</dbReference>
<keyword evidence="6" id="KW-0472">Membrane</keyword>
<dbReference type="EMBL" id="LR700640">
    <property type="protein sequence ID" value="VVM12658.1"/>
    <property type="molecule type" value="Genomic_DNA"/>
</dbReference>
<evidence type="ECO:0000256" key="3">
    <source>
        <dbReference type="ARBA" id="ARBA00022475"/>
    </source>
</evidence>
<sequence length="422" mass="44814">MSFLGTFRSLRSPNYRIWAAGALVSNIGTWMQRTAQDWLVLTQLTAHNAAAVGIVMSLQFGPQLLLLPWTGFAADHYDQRKLLIVTQAVMGLLALTLGVFTITGFVELWHVYVFAFLSGCASAFDAPVRQIFVAELVGEKDLSNAIALNSTSFNMARMIGPAVAGLTIASVGTGWAFLLNGSSFFAVLASLFLLRVSGQHAKVRALRTKGSLTEGLRYVWARPDLKAILLMLFLIGTFGMNFPIFISTMAVRVFDTDARGYGLLSSTLAIGTIAGALIAAGRERPQFSSLLNGAAIFGIGCTLAALAPNYWLFAVALVIIGVGAMTFSNTTNSLMQLTTEPAMRGRVIALRVGVALGGTPIGAPIVGWVADHLGPRWALGVGALAGILAVGVALYTLKRQLDRPASIMSAPPSPKPEDPPTT</sequence>
<proteinExistence type="predicted"/>
<dbReference type="CDD" id="cd06173">
    <property type="entry name" value="MFS_MefA_like"/>
    <property type="match status" value="1"/>
</dbReference>
<dbReference type="PROSITE" id="PS50850">
    <property type="entry name" value="MFS"/>
    <property type="match status" value="1"/>
</dbReference>
<dbReference type="PANTHER" id="PTHR23513:SF11">
    <property type="entry name" value="STAPHYLOFERRIN A TRANSPORTER"/>
    <property type="match status" value="1"/>
</dbReference>
<gene>
    <name evidence="7" type="primary">entS_1</name>
    <name evidence="7" type="ORF">PS683_00936</name>
</gene>